<dbReference type="InterPro" id="IPR037523">
    <property type="entry name" value="VOC_core"/>
</dbReference>
<dbReference type="Proteomes" id="UP000615026">
    <property type="component" value="Unassembled WGS sequence"/>
</dbReference>
<dbReference type="InterPro" id="IPR050383">
    <property type="entry name" value="GlyoxalaseI/FosfomycinResist"/>
</dbReference>
<dbReference type="SUPFAM" id="SSF54593">
    <property type="entry name" value="Glyoxalase/Bleomycin resistance protein/Dihydroxybiphenyl dioxygenase"/>
    <property type="match status" value="1"/>
</dbReference>
<dbReference type="Gene3D" id="3.10.180.10">
    <property type="entry name" value="2,3-Dihydroxybiphenyl 1,2-Dioxygenase, domain 1"/>
    <property type="match status" value="1"/>
</dbReference>
<dbReference type="PANTHER" id="PTHR21366:SF14">
    <property type="entry name" value="GLYOXALASE DOMAIN-CONTAINING PROTEIN 5"/>
    <property type="match status" value="1"/>
</dbReference>
<dbReference type="InterPro" id="IPR018146">
    <property type="entry name" value="Glyoxalase_1_CS"/>
</dbReference>
<evidence type="ECO:0000313" key="4">
    <source>
        <dbReference type="Proteomes" id="UP000615026"/>
    </source>
</evidence>
<dbReference type="InterPro" id="IPR029068">
    <property type="entry name" value="Glyas_Bleomycin-R_OHBP_Dase"/>
</dbReference>
<evidence type="ECO:0000259" key="2">
    <source>
        <dbReference type="PROSITE" id="PS51819"/>
    </source>
</evidence>
<keyword evidence="4" id="KW-1185">Reference proteome</keyword>
<organism evidence="3 4">
    <name type="scientific">Leptolyngbya cf. ectocarpi LEGE 11479</name>
    <dbReference type="NCBI Taxonomy" id="1828722"/>
    <lineage>
        <taxon>Bacteria</taxon>
        <taxon>Bacillati</taxon>
        <taxon>Cyanobacteriota</taxon>
        <taxon>Cyanophyceae</taxon>
        <taxon>Leptolyngbyales</taxon>
        <taxon>Leptolyngbyaceae</taxon>
        <taxon>Leptolyngbya group</taxon>
        <taxon>Leptolyngbya</taxon>
    </lineage>
</organism>
<accession>A0A929F6C8</accession>
<feature type="domain" description="VOC" evidence="2">
    <location>
        <begin position="5"/>
        <end position="129"/>
    </location>
</feature>
<dbReference type="EMBL" id="JADEXP010000141">
    <property type="protein sequence ID" value="MBE9068105.1"/>
    <property type="molecule type" value="Genomic_DNA"/>
</dbReference>
<dbReference type="GO" id="GO:0046872">
    <property type="term" value="F:metal ion binding"/>
    <property type="evidence" value="ECO:0007669"/>
    <property type="project" value="UniProtKB-KW"/>
</dbReference>
<dbReference type="GO" id="GO:0004462">
    <property type="term" value="F:lactoylglutathione lyase activity"/>
    <property type="evidence" value="ECO:0007669"/>
    <property type="project" value="InterPro"/>
</dbReference>
<gene>
    <name evidence="3" type="ORF">IQ260_15745</name>
</gene>
<dbReference type="AlphaFoldDB" id="A0A929F6C8"/>
<evidence type="ECO:0000256" key="1">
    <source>
        <dbReference type="ARBA" id="ARBA00022723"/>
    </source>
</evidence>
<reference evidence="3" key="1">
    <citation type="submission" date="2020-10" db="EMBL/GenBank/DDBJ databases">
        <authorList>
            <person name="Castelo-Branco R."/>
            <person name="Eusebio N."/>
            <person name="Adriana R."/>
            <person name="Vieira A."/>
            <person name="Brugerolle De Fraissinette N."/>
            <person name="Rezende De Castro R."/>
            <person name="Schneider M.P."/>
            <person name="Vasconcelos V."/>
            <person name="Leao P.N."/>
        </authorList>
    </citation>
    <scope>NUCLEOTIDE SEQUENCE</scope>
    <source>
        <strain evidence="3">LEGE 11479</strain>
    </source>
</reference>
<evidence type="ECO:0000313" key="3">
    <source>
        <dbReference type="EMBL" id="MBE9068105.1"/>
    </source>
</evidence>
<comment type="caution">
    <text evidence="3">The sequence shown here is derived from an EMBL/GenBank/DDBJ whole genome shotgun (WGS) entry which is preliminary data.</text>
</comment>
<dbReference type="Pfam" id="PF00903">
    <property type="entry name" value="Glyoxalase"/>
    <property type="match status" value="1"/>
</dbReference>
<dbReference type="PROSITE" id="PS51819">
    <property type="entry name" value="VOC"/>
    <property type="match status" value="1"/>
</dbReference>
<dbReference type="PROSITE" id="PS00934">
    <property type="entry name" value="GLYOXALASE_I_1"/>
    <property type="match status" value="1"/>
</dbReference>
<name>A0A929F6C8_LEPEC</name>
<proteinExistence type="predicted"/>
<sequence>MHIKKLDHVGIRVMDAEKSMQFYTTLGFQVTRKDYEEQVFVVTHPSGIEINLIAHGDNDFDQKNILMDVEERYPGYTHYAIQVTSVAEAQAFFEAININLSGGPVTFGDGKTSIFIRDPDLNVIEFTELPAS</sequence>
<dbReference type="CDD" id="cd06587">
    <property type="entry name" value="VOC"/>
    <property type="match status" value="1"/>
</dbReference>
<keyword evidence="1" id="KW-0479">Metal-binding</keyword>
<protein>
    <submittedName>
        <fullName evidence="3">VOC family protein</fullName>
    </submittedName>
</protein>
<dbReference type="PANTHER" id="PTHR21366">
    <property type="entry name" value="GLYOXALASE FAMILY PROTEIN"/>
    <property type="match status" value="1"/>
</dbReference>
<dbReference type="InterPro" id="IPR004360">
    <property type="entry name" value="Glyas_Fos-R_dOase_dom"/>
</dbReference>
<dbReference type="RefSeq" id="WP_193994056.1">
    <property type="nucleotide sequence ID" value="NZ_JADEXP010000141.1"/>
</dbReference>